<protein>
    <submittedName>
        <fullName evidence="1">Uncharacterized protein</fullName>
    </submittedName>
</protein>
<dbReference type="eggNOG" id="ENOG502TAXE">
    <property type="taxonomic scope" value="Eukaryota"/>
</dbReference>
<dbReference type="AlphaFoldDB" id="I1CLE3"/>
<evidence type="ECO:0000313" key="2">
    <source>
        <dbReference type="Proteomes" id="UP000009138"/>
    </source>
</evidence>
<dbReference type="Proteomes" id="UP000009138">
    <property type="component" value="Unassembled WGS sequence"/>
</dbReference>
<keyword evidence="2" id="KW-1185">Reference proteome</keyword>
<sequence>MLPSCFIPNEPPKKLFNCVGMNVSRAKIEEGKLWTQGRELTYYLDPVTNEKLNKWDNPWTGENDLQGKYSQKKRISSA</sequence>
<dbReference type="VEuPathDB" id="FungiDB:RO3G_13984"/>
<proteinExistence type="predicted"/>
<dbReference type="GeneID" id="93620949"/>
<dbReference type="EMBL" id="CH476744">
    <property type="protein sequence ID" value="EIE89273.1"/>
    <property type="molecule type" value="Genomic_DNA"/>
</dbReference>
<name>I1CLE3_RHIO9</name>
<dbReference type="InterPro" id="IPR014990">
    <property type="entry name" value="DUF1838"/>
</dbReference>
<dbReference type="InParanoid" id="I1CLE3"/>
<dbReference type="STRING" id="246409.I1CLE3"/>
<reference evidence="1 2" key="1">
    <citation type="journal article" date="2009" name="PLoS Genet.">
        <title>Genomic analysis of the basal lineage fungus Rhizopus oryzae reveals a whole-genome duplication.</title>
        <authorList>
            <person name="Ma L.-J."/>
            <person name="Ibrahim A.S."/>
            <person name="Skory C."/>
            <person name="Grabherr M.G."/>
            <person name="Burger G."/>
            <person name="Butler M."/>
            <person name="Elias M."/>
            <person name="Idnurm A."/>
            <person name="Lang B.F."/>
            <person name="Sone T."/>
            <person name="Abe A."/>
            <person name="Calvo S.E."/>
            <person name="Corrochano L.M."/>
            <person name="Engels R."/>
            <person name="Fu J."/>
            <person name="Hansberg W."/>
            <person name="Kim J.-M."/>
            <person name="Kodira C.D."/>
            <person name="Koehrsen M.J."/>
            <person name="Liu B."/>
            <person name="Miranda-Saavedra D."/>
            <person name="O'Leary S."/>
            <person name="Ortiz-Castellanos L."/>
            <person name="Poulter R."/>
            <person name="Rodriguez-Romero J."/>
            <person name="Ruiz-Herrera J."/>
            <person name="Shen Y.-Q."/>
            <person name="Zeng Q."/>
            <person name="Galagan J."/>
            <person name="Birren B.W."/>
            <person name="Cuomo C.A."/>
            <person name="Wickes B.L."/>
        </authorList>
    </citation>
    <scope>NUCLEOTIDE SEQUENCE [LARGE SCALE GENOMIC DNA]</scope>
    <source>
        <strain evidence="2">RA 99-880 / ATCC MYA-4621 / FGSC 9543 / NRRL 43880</strain>
    </source>
</reference>
<evidence type="ECO:0000313" key="1">
    <source>
        <dbReference type="EMBL" id="EIE89273.1"/>
    </source>
</evidence>
<accession>I1CLE3</accession>
<organism evidence="1 2">
    <name type="scientific">Rhizopus delemar (strain RA 99-880 / ATCC MYA-4621 / FGSC 9543 / NRRL 43880)</name>
    <name type="common">Mucormycosis agent</name>
    <name type="synonym">Rhizopus arrhizus var. delemar</name>
    <dbReference type="NCBI Taxonomy" id="246409"/>
    <lineage>
        <taxon>Eukaryota</taxon>
        <taxon>Fungi</taxon>
        <taxon>Fungi incertae sedis</taxon>
        <taxon>Mucoromycota</taxon>
        <taxon>Mucoromycotina</taxon>
        <taxon>Mucoromycetes</taxon>
        <taxon>Mucorales</taxon>
        <taxon>Mucorineae</taxon>
        <taxon>Rhizopodaceae</taxon>
        <taxon>Rhizopus</taxon>
    </lineage>
</organism>
<dbReference type="Pfam" id="PF08894">
    <property type="entry name" value="DUF1838"/>
    <property type="match status" value="1"/>
</dbReference>
<gene>
    <name evidence="1" type="ORF">RO3G_13984</name>
</gene>
<dbReference type="RefSeq" id="XP_067524669.1">
    <property type="nucleotide sequence ID" value="XM_067668568.1"/>
</dbReference>
<dbReference type="OrthoDB" id="899at2759"/>